<dbReference type="InterPro" id="IPR013525">
    <property type="entry name" value="ABC2_TM"/>
</dbReference>
<keyword evidence="4 9" id="KW-1003">Cell membrane</keyword>
<keyword evidence="3 9" id="KW-0813">Transport</keyword>
<proteinExistence type="inferred from homology"/>
<feature type="transmembrane region" description="Helical" evidence="9">
    <location>
        <begin position="186"/>
        <end position="206"/>
    </location>
</feature>
<dbReference type="Pfam" id="PF01061">
    <property type="entry name" value="ABC2_membrane"/>
    <property type="match status" value="1"/>
</dbReference>
<evidence type="ECO:0000256" key="9">
    <source>
        <dbReference type="RuleBase" id="RU361157"/>
    </source>
</evidence>
<feature type="transmembrane region" description="Helical" evidence="9">
    <location>
        <begin position="111"/>
        <end position="136"/>
    </location>
</feature>
<feature type="transmembrane region" description="Helical" evidence="9">
    <location>
        <begin position="36"/>
        <end position="57"/>
    </location>
</feature>
<feature type="domain" description="ABC transmembrane type-2" evidence="10">
    <location>
        <begin position="34"/>
        <end position="258"/>
    </location>
</feature>
<evidence type="ECO:0000256" key="5">
    <source>
        <dbReference type="ARBA" id="ARBA00022692"/>
    </source>
</evidence>
<comment type="caution">
    <text evidence="11">The sequence shown here is derived from an EMBL/GenBank/DDBJ whole genome shotgun (WGS) entry which is preliminary data.</text>
</comment>
<reference evidence="11 12" key="1">
    <citation type="submission" date="2021-03" db="EMBL/GenBank/DDBJ databases">
        <title>Tianweitania aestuarii sp. nov., isolated from a tidal flat.</title>
        <authorList>
            <person name="Park S."/>
            <person name="Yoon J.-H."/>
        </authorList>
    </citation>
    <scope>NUCLEOTIDE SEQUENCE [LARGE SCALE GENOMIC DNA]</scope>
    <source>
        <strain evidence="11 12">BSSL-BM11</strain>
    </source>
</reference>
<evidence type="ECO:0000313" key="11">
    <source>
        <dbReference type="EMBL" id="MBS9721298.1"/>
    </source>
</evidence>
<keyword evidence="6 9" id="KW-1133">Transmembrane helix</keyword>
<keyword evidence="7" id="KW-0762">Sugar transport</keyword>
<comment type="similarity">
    <text evidence="2 9">Belongs to the ABC-2 integral membrane protein family.</text>
</comment>
<feature type="transmembrane region" description="Helical" evidence="9">
    <location>
        <begin position="234"/>
        <end position="255"/>
    </location>
</feature>
<evidence type="ECO:0000256" key="1">
    <source>
        <dbReference type="ARBA" id="ARBA00004651"/>
    </source>
</evidence>
<dbReference type="Proteomes" id="UP001297272">
    <property type="component" value="Unassembled WGS sequence"/>
</dbReference>
<feature type="transmembrane region" description="Helical" evidence="9">
    <location>
        <begin position="148"/>
        <end position="174"/>
    </location>
</feature>
<keyword evidence="12" id="KW-1185">Reference proteome</keyword>
<keyword evidence="8 9" id="KW-0472">Membrane</keyword>
<sequence length="266" mass="29776">MRQSFGLRRTWAYRYFVLSSIATELRLRVVGSRLGLVWLVVSPLLQVAMYALVLSTVMRSRLPGVDNRFAYAIYLLAGFLAWYPFTEIVTRCVTLFLDNANALKKIAFPRTVLPLIVLGSAAFNNCVMIAVTAAAFLLMGHVPSWQALWLPVLLLANLALAGGFGLCCGVLNVFIRDVGQLVQIGLQFGFWLTPIVYVIDIIPASYRWVIGLNPMFWVLDNYHRVLVYDQPPDFGKLAAVVALALVLLLLGRFMLRQSQAEMMDTL</sequence>
<keyword evidence="5 9" id="KW-0812">Transmembrane</keyword>
<evidence type="ECO:0000259" key="10">
    <source>
        <dbReference type="PROSITE" id="PS51012"/>
    </source>
</evidence>
<dbReference type="EMBL" id="JAFMNX010000002">
    <property type="protein sequence ID" value="MBS9721298.1"/>
    <property type="molecule type" value="Genomic_DNA"/>
</dbReference>
<evidence type="ECO:0000256" key="3">
    <source>
        <dbReference type="ARBA" id="ARBA00022448"/>
    </source>
</evidence>
<dbReference type="InterPro" id="IPR047817">
    <property type="entry name" value="ABC2_TM_bact-type"/>
</dbReference>
<accession>A0ABS5RW54</accession>
<dbReference type="PANTHER" id="PTHR30413:SF10">
    <property type="entry name" value="CAPSULE POLYSACCHARIDE EXPORT INNER-MEMBRANE PROTEIN CTRC"/>
    <property type="match status" value="1"/>
</dbReference>
<evidence type="ECO:0000313" key="12">
    <source>
        <dbReference type="Proteomes" id="UP001297272"/>
    </source>
</evidence>
<evidence type="ECO:0000256" key="8">
    <source>
        <dbReference type="ARBA" id="ARBA00023136"/>
    </source>
</evidence>
<feature type="transmembrane region" description="Helical" evidence="9">
    <location>
        <begin position="69"/>
        <end position="90"/>
    </location>
</feature>
<protein>
    <recommendedName>
        <fullName evidence="9">Transport permease protein</fullName>
    </recommendedName>
</protein>
<comment type="subcellular location">
    <subcellularLocation>
        <location evidence="9">Cell inner membrane</location>
        <topology evidence="9">Multi-pass membrane protein</topology>
    </subcellularLocation>
    <subcellularLocation>
        <location evidence="1">Cell membrane</location>
        <topology evidence="1">Multi-pass membrane protein</topology>
    </subcellularLocation>
</comment>
<name>A0ABS5RW54_9HYPH</name>
<dbReference type="PROSITE" id="PS51012">
    <property type="entry name" value="ABC_TM2"/>
    <property type="match status" value="1"/>
</dbReference>
<evidence type="ECO:0000256" key="2">
    <source>
        <dbReference type="ARBA" id="ARBA00007783"/>
    </source>
</evidence>
<organism evidence="11 12">
    <name type="scientific">Tianweitania aestuarii</name>
    <dbReference type="NCBI Taxonomy" id="2814886"/>
    <lineage>
        <taxon>Bacteria</taxon>
        <taxon>Pseudomonadati</taxon>
        <taxon>Pseudomonadota</taxon>
        <taxon>Alphaproteobacteria</taxon>
        <taxon>Hyphomicrobiales</taxon>
        <taxon>Phyllobacteriaceae</taxon>
        <taxon>Tianweitania</taxon>
    </lineage>
</organism>
<dbReference type="RefSeq" id="WP_213984909.1">
    <property type="nucleotide sequence ID" value="NZ_JAFMNX010000002.1"/>
</dbReference>
<gene>
    <name evidence="11" type="ORF">JYU29_11425</name>
</gene>
<dbReference type="PANTHER" id="PTHR30413">
    <property type="entry name" value="INNER MEMBRANE TRANSPORT PERMEASE"/>
    <property type="match status" value="1"/>
</dbReference>
<evidence type="ECO:0000256" key="4">
    <source>
        <dbReference type="ARBA" id="ARBA00022475"/>
    </source>
</evidence>
<keyword evidence="7" id="KW-0625">Polysaccharide transport</keyword>
<evidence type="ECO:0000256" key="6">
    <source>
        <dbReference type="ARBA" id="ARBA00022989"/>
    </source>
</evidence>
<evidence type="ECO:0000256" key="7">
    <source>
        <dbReference type="ARBA" id="ARBA00023047"/>
    </source>
</evidence>